<feature type="domain" description="Nudix hydrolase" evidence="1">
    <location>
        <begin position="74"/>
        <end position="137"/>
    </location>
</feature>
<reference evidence="3 4" key="2">
    <citation type="journal article" date="2014" name="PLoS Genet.">
        <title>Phylogenetically driven sequencing of extremely halophilic archaea reveals strategies for static and dynamic osmo-response.</title>
        <authorList>
            <person name="Becker E.A."/>
            <person name="Seitzer P.M."/>
            <person name="Tritt A."/>
            <person name="Larsen D."/>
            <person name="Krusor M."/>
            <person name="Yao A.I."/>
            <person name="Wu D."/>
            <person name="Madern D."/>
            <person name="Eisen J.A."/>
            <person name="Darling A.E."/>
            <person name="Facciotti M.T."/>
        </authorList>
    </citation>
    <scope>NUCLEOTIDE SEQUENCE [LARGE SCALE GENOMIC DNA]</scope>
    <source>
        <strain evidence="3 4">AJ5</strain>
    </source>
</reference>
<dbReference type="EMBL" id="CP019285">
    <property type="protein sequence ID" value="APW99507.1"/>
    <property type="molecule type" value="Genomic_DNA"/>
</dbReference>
<dbReference type="RefSeq" id="WP_007142539.1">
    <property type="nucleotide sequence ID" value="NZ_AOLZ01000044.1"/>
</dbReference>
<dbReference type="AlphaFoldDB" id="M0LI10"/>
<protein>
    <recommendedName>
        <fullName evidence="1">Nudix hydrolase domain-containing protein</fullName>
    </recommendedName>
</protein>
<evidence type="ECO:0000313" key="2">
    <source>
        <dbReference type="EMBL" id="APW99507.1"/>
    </source>
</evidence>
<reference evidence="2 5" key="1">
    <citation type="journal article" date="2011" name="J. Bacteriol.">
        <title>Genome sequence of Halobiforma lacisalsi AJ5, an extremely halophilic archaeon which harbors a bop gene.</title>
        <authorList>
            <person name="Jiang X."/>
            <person name="Wang S."/>
            <person name="Cheng H."/>
            <person name="Huo Y."/>
            <person name="Zhang X."/>
            <person name="Zhu X."/>
            <person name="Han X."/>
            <person name="Ni P."/>
            <person name="Wu M."/>
        </authorList>
    </citation>
    <scope>NUCLEOTIDE SEQUENCE [LARGE SCALE GENOMIC DNA]</scope>
    <source>
        <strain evidence="2 5">AJ5</strain>
    </source>
</reference>
<gene>
    <name evidence="3" type="ORF">C445_14147</name>
    <name evidence="2" type="ORF">CHINAEXTREME_17805</name>
</gene>
<proteinExistence type="predicted"/>
<evidence type="ECO:0000259" key="1">
    <source>
        <dbReference type="Pfam" id="PF00293"/>
    </source>
</evidence>
<accession>M0LI10</accession>
<dbReference type="CDD" id="cd02883">
    <property type="entry name" value="NUDIX_Hydrolase"/>
    <property type="match status" value="1"/>
</dbReference>
<dbReference type="Pfam" id="PF00293">
    <property type="entry name" value="NUDIX"/>
    <property type="match status" value="1"/>
</dbReference>
<reference evidence="2" key="3">
    <citation type="submission" date="2017-01" db="EMBL/GenBank/DDBJ databases">
        <authorList>
            <person name="Mah S.A."/>
            <person name="Swanson W.J."/>
            <person name="Moy G.W."/>
            <person name="Vacquier V.D."/>
        </authorList>
    </citation>
    <scope>NUCLEOTIDE SEQUENCE</scope>
    <source>
        <strain evidence="2">AJ5</strain>
    </source>
</reference>
<organism evidence="3 4">
    <name type="scientific">Natronobacterium lacisalsi AJ5</name>
    <dbReference type="NCBI Taxonomy" id="358396"/>
    <lineage>
        <taxon>Archaea</taxon>
        <taxon>Methanobacteriati</taxon>
        <taxon>Methanobacteriota</taxon>
        <taxon>Stenosarchaea group</taxon>
        <taxon>Halobacteria</taxon>
        <taxon>Halobacteriales</taxon>
        <taxon>Natrialbaceae</taxon>
        <taxon>Natronobacterium</taxon>
    </lineage>
</organism>
<evidence type="ECO:0000313" key="3">
    <source>
        <dbReference type="EMBL" id="EMA31630.1"/>
    </source>
</evidence>
<dbReference type="EMBL" id="AOLZ01000044">
    <property type="protein sequence ID" value="EMA31630.1"/>
    <property type="molecule type" value="Genomic_DNA"/>
</dbReference>
<dbReference type="Proteomes" id="UP000011555">
    <property type="component" value="Unassembled WGS sequence"/>
</dbReference>
<dbReference type="KEGG" id="hlc:CHINAEXTREME17805"/>
<dbReference type="InterPro" id="IPR000086">
    <property type="entry name" value="NUDIX_hydrolase_dom"/>
</dbReference>
<name>M0LI10_NATLA</name>
<evidence type="ECO:0000313" key="4">
    <source>
        <dbReference type="Proteomes" id="UP000011555"/>
    </source>
</evidence>
<dbReference type="SUPFAM" id="SSF55811">
    <property type="entry name" value="Nudix"/>
    <property type="match status" value="1"/>
</dbReference>
<sequence>MTRLVPETYDDDTVFLYASKVVHNTETDTWIVHIDPDNRLAGVDNTPLEEIRNADPTVTTEGTREIYEGKILFSAGVIFLVNDRIALLQRDEEAPADPGKWTSPAGRCEHDPGTTALKEFYEELVITANERPVFVQWCGCSDEHFETYRNALSELGKNEPINDWQTVRAETPESFRSYFSTVRTKYDGRHFRDDLLTYYDTDANTLEFRFVLRITPSPEFASSLTFADGEFNRDIGLFDPKTLQSMSSDDLVSMDAYFARKVLSSVDTV</sequence>
<dbReference type="STRING" id="358396.CHINAEXTREME_17805"/>
<dbReference type="InterPro" id="IPR015797">
    <property type="entry name" value="NUDIX_hydrolase-like_dom_sf"/>
</dbReference>
<keyword evidence="4" id="KW-1185">Reference proteome</keyword>
<dbReference type="GeneID" id="30923019"/>
<dbReference type="Proteomes" id="UP000186547">
    <property type="component" value="Chromosome"/>
</dbReference>
<dbReference type="Gene3D" id="3.90.79.10">
    <property type="entry name" value="Nucleoside Triphosphate Pyrophosphohydrolase"/>
    <property type="match status" value="1"/>
</dbReference>
<evidence type="ECO:0000313" key="5">
    <source>
        <dbReference type="Proteomes" id="UP000186547"/>
    </source>
</evidence>